<comment type="caution">
    <text evidence="5">Lacks conserved residue(s) required for the propagation of feature annotation.</text>
</comment>
<dbReference type="EMBL" id="LVKB01000299">
    <property type="protein sequence ID" value="ORD95465.1"/>
    <property type="molecule type" value="Genomic_DNA"/>
</dbReference>
<evidence type="ECO:0000259" key="6">
    <source>
        <dbReference type="PROSITE" id="PS51686"/>
    </source>
</evidence>
<dbReference type="GO" id="GO:0070475">
    <property type="term" value="P:rRNA base methylation"/>
    <property type="evidence" value="ECO:0007669"/>
    <property type="project" value="TreeGrafter"/>
</dbReference>
<feature type="active site" description="Nucleophile" evidence="5">
    <location>
        <position position="198"/>
    </location>
</feature>
<feature type="binding site" evidence="5">
    <location>
        <position position="135"/>
    </location>
    <ligand>
        <name>S-adenosyl-L-methionine</name>
        <dbReference type="ChEBI" id="CHEBI:59789"/>
    </ligand>
</feature>
<dbReference type="PRINTS" id="PR02008">
    <property type="entry name" value="RCMTFAMILY"/>
</dbReference>
<evidence type="ECO:0000256" key="2">
    <source>
        <dbReference type="ARBA" id="ARBA00022679"/>
    </source>
</evidence>
<dbReference type="PANTHER" id="PTHR22807:SF4">
    <property type="entry name" value="28S RRNA (CYTOSINE-C(5))-METHYLTRANSFERASE"/>
    <property type="match status" value="1"/>
</dbReference>
<keyword evidence="1 5" id="KW-0489">Methyltransferase</keyword>
<protein>
    <submittedName>
        <fullName evidence="7">NSUN5</fullName>
    </submittedName>
</protein>
<evidence type="ECO:0000256" key="1">
    <source>
        <dbReference type="ARBA" id="ARBA00022603"/>
    </source>
</evidence>
<dbReference type="Pfam" id="PF01189">
    <property type="entry name" value="Methyltr_RsmB-F"/>
    <property type="match status" value="1"/>
</dbReference>
<organism evidence="7 8">
    <name type="scientific">Hepatospora eriocheir</name>
    <dbReference type="NCBI Taxonomy" id="1081669"/>
    <lineage>
        <taxon>Eukaryota</taxon>
        <taxon>Fungi</taxon>
        <taxon>Fungi incertae sedis</taxon>
        <taxon>Microsporidia</taxon>
        <taxon>Hepatosporidae</taxon>
        <taxon>Hepatospora</taxon>
    </lineage>
</organism>
<feature type="domain" description="SAM-dependent MTase RsmB/NOP-type" evidence="6">
    <location>
        <begin position="1"/>
        <end position="262"/>
    </location>
</feature>
<proteinExistence type="inferred from homology"/>
<dbReference type="Gene3D" id="3.40.50.150">
    <property type="entry name" value="Vaccinia Virus protein VP39"/>
    <property type="match status" value="1"/>
</dbReference>
<dbReference type="VEuPathDB" id="MicrosporidiaDB:HERIO_2476"/>
<evidence type="ECO:0000313" key="8">
    <source>
        <dbReference type="Proteomes" id="UP000192356"/>
    </source>
</evidence>
<keyword evidence="4 5" id="KW-0694">RNA-binding</keyword>
<dbReference type="GO" id="GO:0008173">
    <property type="term" value="F:RNA methyltransferase activity"/>
    <property type="evidence" value="ECO:0007669"/>
    <property type="project" value="InterPro"/>
</dbReference>
<comment type="similarity">
    <text evidence="5">Belongs to the class I-like SAM-binding methyltransferase superfamily. RsmB/NOP family.</text>
</comment>
<evidence type="ECO:0000313" key="7">
    <source>
        <dbReference type="EMBL" id="ORD95465.1"/>
    </source>
</evidence>
<evidence type="ECO:0000256" key="4">
    <source>
        <dbReference type="ARBA" id="ARBA00022884"/>
    </source>
</evidence>
<keyword evidence="8" id="KW-1185">Reference proteome</keyword>
<name>A0A1X0Q6S6_9MICR</name>
<dbReference type="PROSITE" id="PS51686">
    <property type="entry name" value="SAM_MT_RSMB_NOP"/>
    <property type="match status" value="1"/>
</dbReference>
<sequence length="263" mass="30054">MKSNQKQAIYVRLNTLKAEYKEIEDLGLESTVVPNVYKIKNVSNRTNNLILKKHVDVVKIQNLSSCLPAFILNPKENSTVIDATASPGNKTTHLCAIMNNTGKIIAVERNLNRYKTLKSMIKEFGAKNVETIHKDFLKIEPSSIKADYILLDPSCSGSGIHDDYKKNKKRIESLKNLQSMLLNHALKFNCKKVVYSTCSIHPEEGEMVIQEALSKFENYELEKIDSFWKQRGNKKFTFSDYVIRSDKNNDTIGFFVALLKRKD</sequence>
<dbReference type="OrthoDB" id="435282at2759"/>
<dbReference type="InterPro" id="IPR001678">
    <property type="entry name" value="MeTrfase_RsmB-F_NOP2_dom"/>
</dbReference>
<dbReference type="GO" id="GO:0003723">
    <property type="term" value="F:RNA binding"/>
    <property type="evidence" value="ECO:0007669"/>
    <property type="project" value="UniProtKB-UniRule"/>
</dbReference>
<dbReference type="InterPro" id="IPR049560">
    <property type="entry name" value="MeTrfase_RsmB-F_NOP2_cat"/>
</dbReference>
<reference evidence="7 8" key="1">
    <citation type="journal article" date="2017" name="Environ. Microbiol.">
        <title>Decay of the glycolytic pathway and adaptation to intranuclear parasitism within Enterocytozoonidae microsporidia.</title>
        <authorList>
            <person name="Wiredu Boakye D."/>
            <person name="Jaroenlak P."/>
            <person name="Prachumwat A."/>
            <person name="Williams T.A."/>
            <person name="Bateman K.S."/>
            <person name="Itsathitphaisarn O."/>
            <person name="Sritunyalucksana K."/>
            <person name="Paszkiewicz K.H."/>
            <person name="Moore K.A."/>
            <person name="Stentiford G.D."/>
            <person name="Williams B.A."/>
        </authorList>
    </citation>
    <scope>NUCLEOTIDE SEQUENCE [LARGE SCALE GENOMIC DNA]</scope>
    <source>
        <strain evidence="7 8">GB1</strain>
    </source>
</reference>
<feature type="binding site" evidence="5">
    <location>
        <position position="108"/>
    </location>
    <ligand>
        <name>S-adenosyl-L-methionine</name>
        <dbReference type="ChEBI" id="CHEBI:59789"/>
    </ligand>
</feature>
<evidence type="ECO:0000256" key="3">
    <source>
        <dbReference type="ARBA" id="ARBA00022691"/>
    </source>
</evidence>
<comment type="caution">
    <text evidence="7">The sequence shown here is derived from an EMBL/GenBank/DDBJ whole genome shotgun (WGS) entry which is preliminary data.</text>
</comment>
<dbReference type="GO" id="GO:0005730">
    <property type="term" value="C:nucleolus"/>
    <property type="evidence" value="ECO:0007669"/>
    <property type="project" value="TreeGrafter"/>
</dbReference>
<feature type="binding site" evidence="5">
    <location>
        <position position="152"/>
    </location>
    <ligand>
        <name>S-adenosyl-L-methionine</name>
        <dbReference type="ChEBI" id="CHEBI:59789"/>
    </ligand>
</feature>
<dbReference type="InterPro" id="IPR023267">
    <property type="entry name" value="RCMT"/>
</dbReference>
<dbReference type="InterPro" id="IPR029063">
    <property type="entry name" value="SAM-dependent_MTases_sf"/>
</dbReference>
<gene>
    <name evidence="7" type="primary">NSUN5</name>
    <name evidence="7" type="ORF">HERIO_2476</name>
</gene>
<dbReference type="SUPFAM" id="SSF53335">
    <property type="entry name" value="S-adenosyl-L-methionine-dependent methyltransferases"/>
    <property type="match status" value="1"/>
</dbReference>
<evidence type="ECO:0000256" key="5">
    <source>
        <dbReference type="PROSITE-ProRule" id="PRU01023"/>
    </source>
</evidence>
<dbReference type="AlphaFoldDB" id="A0A1X0Q6S6"/>
<dbReference type="PANTHER" id="PTHR22807">
    <property type="entry name" value="NOP2 YEAST -RELATED NOL1/NOP2/FMU SUN DOMAIN-CONTAINING"/>
    <property type="match status" value="1"/>
</dbReference>
<dbReference type="Proteomes" id="UP000192356">
    <property type="component" value="Unassembled WGS sequence"/>
</dbReference>
<keyword evidence="2 5" id="KW-0808">Transferase</keyword>
<accession>A0A1X0Q6S6</accession>
<dbReference type="VEuPathDB" id="MicrosporidiaDB:A0H76_2685"/>
<keyword evidence="3 5" id="KW-0949">S-adenosyl-L-methionine</keyword>